<dbReference type="GO" id="GO:0006542">
    <property type="term" value="P:glutamine biosynthetic process"/>
    <property type="evidence" value="ECO:0007669"/>
    <property type="project" value="InterPro"/>
</dbReference>
<dbReference type="AlphaFoldDB" id="A0A7K0DWI8"/>
<dbReference type="InterPro" id="IPR008146">
    <property type="entry name" value="Gln_synth_cat_dom"/>
</dbReference>
<dbReference type="EMBL" id="WEGI01000013">
    <property type="protein sequence ID" value="MQY30139.1"/>
    <property type="molecule type" value="Genomic_DNA"/>
</dbReference>
<evidence type="ECO:0000313" key="6">
    <source>
        <dbReference type="EMBL" id="MQY30139.1"/>
    </source>
</evidence>
<feature type="domain" description="GS catalytic" evidence="5">
    <location>
        <begin position="129"/>
        <end position="466"/>
    </location>
</feature>
<dbReference type="SUPFAM" id="SSF54368">
    <property type="entry name" value="Glutamine synthetase, N-terminal domain"/>
    <property type="match status" value="1"/>
</dbReference>
<protein>
    <submittedName>
        <fullName evidence="6">Glutamine synthetase</fullName>
        <ecNumber evidence="6">6.3.1.2</ecNumber>
    </submittedName>
</protein>
<keyword evidence="2 6" id="KW-0436">Ligase</keyword>
<dbReference type="SMART" id="SM01230">
    <property type="entry name" value="Gln-synt_C"/>
    <property type="match status" value="1"/>
</dbReference>
<name>A0A7K0DWI8_9NOCA</name>
<keyword evidence="7" id="KW-1185">Reference proteome</keyword>
<dbReference type="SUPFAM" id="SSF55931">
    <property type="entry name" value="Glutamine synthetase/guanido kinase"/>
    <property type="match status" value="1"/>
</dbReference>
<organism evidence="6 7">
    <name type="scientific">Nocardia aurantia</name>
    <dbReference type="NCBI Taxonomy" id="2585199"/>
    <lineage>
        <taxon>Bacteria</taxon>
        <taxon>Bacillati</taxon>
        <taxon>Actinomycetota</taxon>
        <taxon>Actinomycetes</taxon>
        <taxon>Mycobacteriales</taxon>
        <taxon>Nocardiaceae</taxon>
        <taxon>Nocardia</taxon>
    </lineage>
</organism>
<dbReference type="EC" id="6.3.1.2" evidence="6"/>
<dbReference type="PANTHER" id="PTHR43785">
    <property type="entry name" value="GAMMA-GLUTAMYLPUTRESCINE SYNTHETASE"/>
    <property type="match status" value="1"/>
</dbReference>
<dbReference type="Pfam" id="PF00120">
    <property type="entry name" value="Gln-synt_C"/>
    <property type="match status" value="1"/>
</dbReference>
<sequence>MSGSGQTLTEGIRERWRRRAEGIAGELRERGVVAVAVTWIDTGGITRVKTVPVQRFPHAAAWGIGASPVFDVYLSDDSIVAGRYAGGPVGDLRLHPDLDRVVMLAALPGWAWAPADRYDQDGGAHPHDSRLLLRRQVAELAEGGWSVRAAFEVEWVLGRPTADDRFVPVTTAPAYGMARVVGLADYLRDVMTALGDSGVAVDQVHPEYAAGQFEVSFAATDPVGAADTLVLVRETVRAITAAHDMRVSFAPKVVPDAVGNGGHVHLSLWRGGVNAMSGGDGPFGLTEAGEHFAAGVLGHLAALTAVGCPSVASYLRLKPSQWAGMYACWGRENREAALRYVGGCAGERDRAANFEVKCFDATTNPYLLLAGVLAAGAAGLGDEVRLPTPVGVDPGALTPQQRADAGIHALPTTLAESVAALEADAVLGNAFGPGLIDTIATVRRGEIATLADLSPEEIITRTRWRY</sequence>
<accession>A0A7K0DWI8</accession>
<dbReference type="PANTHER" id="PTHR43785:SF12">
    <property type="entry name" value="TYPE-1 GLUTAMINE SYNTHETASE 2"/>
    <property type="match status" value="1"/>
</dbReference>
<dbReference type="Gene3D" id="3.30.590.10">
    <property type="entry name" value="Glutamine synthetase/guanido kinase, catalytic domain"/>
    <property type="match status" value="1"/>
</dbReference>
<evidence type="ECO:0000256" key="1">
    <source>
        <dbReference type="ARBA" id="ARBA00009897"/>
    </source>
</evidence>
<proteinExistence type="inferred from homology"/>
<evidence type="ECO:0000256" key="4">
    <source>
        <dbReference type="RuleBase" id="RU000384"/>
    </source>
</evidence>
<dbReference type="GO" id="GO:0004356">
    <property type="term" value="F:glutamine synthetase activity"/>
    <property type="evidence" value="ECO:0007669"/>
    <property type="project" value="UniProtKB-EC"/>
</dbReference>
<evidence type="ECO:0000256" key="2">
    <source>
        <dbReference type="ARBA" id="ARBA00022598"/>
    </source>
</evidence>
<dbReference type="InterPro" id="IPR014746">
    <property type="entry name" value="Gln_synth/guanido_kin_cat_dom"/>
</dbReference>
<gene>
    <name evidence="6" type="primary">glnA_2</name>
    <name evidence="6" type="ORF">NRB56_57370</name>
</gene>
<evidence type="ECO:0000313" key="7">
    <source>
        <dbReference type="Proteomes" id="UP000431401"/>
    </source>
</evidence>
<dbReference type="InterPro" id="IPR036651">
    <property type="entry name" value="Gln_synt_N_sf"/>
</dbReference>
<evidence type="ECO:0000259" key="5">
    <source>
        <dbReference type="PROSITE" id="PS51987"/>
    </source>
</evidence>
<evidence type="ECO:0000256" key="3">
    <source>
        <dbReference type="PROSITE-ProRule" id="PRU01331"/>
    </source>
</evidence>
<comment type="caution">
    <text evidence="6">The sequence shown here is derived from an EMBL/GenBank/DDBJ whole genome shotgun (WGS) entry which is preliminary data.</text>
</comment>
<reference evidence="6 7" key="1">
    <citation type="submission" date="2019-10" db="EMBL/GenBank/DDBJ databases">
        <title>Nocardia macrotermitis sp. nov. and Nocardia aurantia sp. nov., isolated from the gut of fungus growing-termite Macrotermes natalensis.</title>
        <authorList>
            <person name="Benndorf R."/>
            <person name="Schwitalla J."/>
            <person name="Martin K."/>
            <person name="De Beer W."/>
            <person name="Kaster A.-K."/>
            <person name="Vollmers J."/>
            <person name="Poulsen M."/>
            <person name="Beemelmanns C."/>
        </authorList>
    </citation>
    <scope>NUCLEOTIDE SEQUENCE [LARGE SCALE GENOMIC DNA]</scope>
    <source>
        <strain evidence="6 7">RB56</strain>
    </source>
</reference>
<dbReference type="Gene3D" id="3.10.20.70">
    <property type="entry name" value="Glutamine synthetase, N-terminal domain"/>
    <property type="match status" value="1"/>
</dbReference>
<comment type="similarity">
    <text evidence="1 3 4">Belongs to the glutamine synthetase family.</text>
</comment>
<dbReference type="PROSITE" id="PS51987">
    <property type="entry name" value="GS_CATALYTIC"/>
    <property type="match status" value="1"/>
</dbReference>
<dbReference type="Proteomes" id="UP000431401">
    <property type="component" value="Unassembled WGS sequence"/>
</dbReference>